<reference evidence="2" key="1">
    <citation type="journal article" date="2018" name="Front. Microbiol.">
        <title>Beyond the Limits: tRNA Array Units in Mycobacterium Genomes.</title>
        <authorList>
            <person name="Morgado S.M."/>
            <person name="Vicente A.C."/>
        </authorList>
    </citation>
    <scope>NUCLEOTIDE SEQUENCE</scope>
    <source>
        <strain evidence="2">CBMA 213</strain>
        <plasmid evidence="2">pCBMA213_1</plasmid>
    </source>
</reference>
<geneLocation type="plasmid" evidence="2">
    <name>pCBMA213_1</name>
</geneLocation>
<keyword evidence="2" id="KW-0614">Plasmid</keyword>
<name>A0A343VR04_9MYCO</name>
<organism evidence="2">
    <name type="scientific">Mycolicibacterium sp. CBMA 213</name>
    <dbReference type="NCBI Taxonomy" id="1968788"/>
    <lineage>
        <taxon>Bacteria</taxon>
        <taxon>Bacillati</taxon>
        <taxon>Actinomycetota</taxon>
        <taxon>Actinomycetes</taxon>
        <taxon>Mycobacteriales</taxon>
        <taxon>Mycobacteriaceae</taxon>
        <taxon>Mycolicibacterium</taxon>
    </lineage>
</organism>
<evidence type="ECO:0000313" key="2">
    <source>
        <dbReference type="EMBL" id="AVN58328.1"/>
    </source>
</evidence>
<protein>
    <submittedName>
        <fullName evidence="2">Uncharacterized protein</fullName>
    </submittedName>
</protein>
<proteinExistence type="predicted"/>
<feature type="compositionally biased region" description="Basic and acidic residues" evidence="1">
    <location>
        <begin position="1"/>
        <end position="11"/>
    </location>
</feature>
<feature type="region of interest" description="Disordered" evidence="1">
    <location>
        <begin position="1"/>
        <end position="22"/>
    </location>
</feature>
<dbReference type="EMBL" id="MF600313">
    <property type="protein sequence ID" value="AVN58328.1"/>
    <property type="molecule type" value="Genomic_DNA"/>
</dbReference>
<gene>
    <name evidence="2" type="ORF">B5P44_p00033</name>
</gene>
<accession>A0A343VR04</accession>
<sequence>MTTARVDHAGQPEHVGGYQLTALPPHGSETDCLRATRCAPARPAWPFWLFGPTTATDHAAGIM</sequence>
<evidence type="ECO:0000256" key="1">
    <source>
        <dbReference type="SAM" id="MobiDB-lite"/>
    </source>
</evidence>
<dbReference type="AlphaFoldDB" id="A0A343VR04"/>